<name>A0A2P1PWP3_9GAMM</name>
<protein>
    <recommendedName>
        <fullName evidence="4">DUF2147 domain-containing protein</fullName>
    </recommendedName>
</protein>
<keyword evidence="1" id="KW-0732">Signal</keyword>
<evidence type="ECO:0000313" key="3">
    <source>
        <dbReference type="Proteomes" id="UP000241074"/>
    </source>
</evidence>
<dbReference type="KEGG" id="xba:C7S18_19760"/>
<evidence type="ECO:0000313" key="2">
    <source>
        <dbReference type="EMBL" id="AVP99263.1"/>
    </source>
</evidence>
<keyword evidence="3" id="KW-1185">Reference proteome</keyword>
<evidence type="ECO:0008006" key="4">
    <source>
        <dbReference type="Google" id="ProtNLM"/>
    </source>
</evidence>
<proteinExistence type="predicted"/>
<sequence>MRVITLFGMMLLAASAAMPASATNLVADRAETSKEGLKKMCAPLCLETVVTDDLVAVWMIDNTGKRDFLFHDEPDWSNETADRPAAQRQIRTFYRPVNRHTPEPNDASPCGDDGWGYKIGEEIFSATVFRQDVLTGTYLGVGRQIIIPGGKIEPKRTAIQPTPAAQNNAGCTTMRAAEPMQ</sequence>
<feature type="signal peptide" evidence="1">
    <location>
        <begin position="1"/>
        <end position="22"/>
    </location>
</feature>
<organism evidence="2 3">
    <name type="scientific">Ahniella affigens</name>
    <dbReference type="NCBI Taxonomy" id="2021234"/>
    <lineage>
        <taxon>Bacteria</taxon>
        <taxon>Pseudomonadati</taxon>
        <taxon>Pseudomonadota</taxon>
        <taxon>Gammaproteobacteria</taxon>
        <taxon>Lysobacterales</taxon>
        <taxon>Rhodanobacteraceae</taxon>
        <taxon>Ahniella</taxon>
    </lineage>
</organism>
<dbReference type="RefSeq" id="WP_106893183.1">
    <property type="nucleotide sequence ID" value="NZ_CP027860.1"/>
</dbReference>
<accession>A0A2P1PWP3</accession>
<dbReference type="EMBL" id="CP027860">
    <property type="protein sequence ID" value="AVP99263.1"/>
    <property type="molecule type" value="Genomic_DNA"/>
</dbReference>
<dbReference type="Proteomes" id="UP000241074">
    <property type="component" value="Chromosome"/>
</dbReference>
<gene>
    <name evidence="2" type="ORF">C7S18_19760</name>
</gene>
<evidence type="ECO:0000256" key="1">
    <source>
        <dbReference type="SAM" id="SignalP"/>
    </source>
</evidence>
<dbReference type="AlphaFoldDB" id="A0A2P1PWP3"/>
<reference evidence="2 3" key="2">
    <citation type="submission" date="2018-03" db="EMBL/GenBank/DDBJ databases">
        <authorList>
            <person name="Keele B.F."/>
        </authorList>
    </citation>
    <scope>NUCLEOTIDE SEQUENCE [LARGE SCALE GENOMIC DNA]</scope>
    <source>
        <strain evidence="2 3">D13</strain>
    </source>
</reference>
<reference evidence="2 3" key="1">
    <citation type="submission" date="2018-03" db="EMBL/GenBank/DDBJ databases">
        <title>Ahniella affigens gen. nov., sp. nov., a gammaproteobacterium isolated from sandy soil near a stream.</title>
        <authorList>
            <person name="Ko Y."/>
            <person name="Kim J.-H."/>
        </authorList>
    </citation>
    <scope>NUCLEOTIDE SEQUENCE [LARGE SCALE GENOMIC DNA]</scope>
    <source>
        <strain evidence="2 3">D13</strain>
    </source>
</reference>
<feature type="chain" id="PRO_5015144229" description="DUF2147 domain-containing protein" evidence="1">
    <location>
        <begin position="23"/>
        <end position="181"/>
    </location>
</feature>